<evidence type="ECO:0000313" key="1">
    <source>
        <dbReference type="EMBL" id="KAI3700548.1"/>
    </source>
</evidence>
<dbReference type="EMBL" id="CM042016">
    <property type="protein sequence ID" value="KAI3700548.1"/>
    <property type="molecule type" value="Genomic_DNA"/>
</dbReference>
<name>A0ACB8ZTM3_CICIN</name>
<proteinExistence type="predicted"/>
<sequence>MPLLTSSPLCFKKLETFLDVFNGGIEEGEEPTSAAVRELREETGVVSAEIISEVPKWLTYDFPPAVKAKVNRLWGGGEWHGQAQKWFLMRLTKDESEINLASGDVDP</sequence>
<reference evidence="1 2" key="2">
    <citation type="journal article" date="2022" name="Mol. Ecol. Resour.">
        <title>The genomes of chicory, endive, great burdock and yacon provide insights into Asteraceae paleo-polyploidization history and plant inulin production.</title>
        <authorList>
            <person name="Fan W."/>
            <person name="Wang S."/>
            <person name="Wang H."/>
            <person name="Wang A."/>
            <person name="Jiang F."/>
            <person name="Liu H."/>
            <person name="Zhao H."/>
            <person name="Xu D."/>
            <person name="Zhang Y."/>
        </authorList>
    </citation>
    <scope>NUCLEOTIDE SEQUENCE [LARGE SCALE GENOMIC DNA]</scope>
    <source>
        <strain evidence="2">cv. Punajuju</strain>
        <tissue evidence="1">Leaves</tissue>
    </source>
</reference>
<gene>
    <name evidence="1" type="ORF">L2E82_45181</name>
</gene>
<accession>A0ACB8ZTM3</accession>
<comment type="caution">
    <text evidence="1">The sequence shown here is derived from an EMBL/GenBank/DDBJ whole genome shotgun (WGS) entry which is preliminary data.</text>
</comment>
<organism evidence="1 2">
    <name type="scientific">Cichorium intybus</name>
    <name type="common">Chicory</name>
    <dbReference type="NCBI Taxonomy" id="13427"/>
    <lineage>
        <taxon>Eukaryota</taxon>
        <taxon>Viridiplantae</taxon>
        <taxon>Streptophyta</taxon>
        <taxon>Embryophyta</taxon>
        <taxon>Tracheophyta</taxon>
        <taxon>Spermatophyta</taxon>
        <taxon>Magnoliopsida</taxon>
        <taxon>eudicotyledons</taxon>
        <taxon>Gunneridae</taxon>
        <taxon>Pentapetalae</taxon>
        <taxon>asterids</taxon>
        <taxon>campanulids</taxon>
        <taxon>Asterales</taxon>
        <taxon>Asteraceae</taxon>
        <taxon>Cichorioideae</taxon>
        <taxon>Cichorieae</taxon>
        <taxon>Cichoriinae</taxon>
        <taxon>Cichorium</taxon>
    </lineage>
</organism>
<protein>
    <submittedName>
        <fullName evidence="1">Uncharacterized protein</fullName>
    </submittedName>
</protein>
<dbReference type="Proteomes" id="UP001055811">
    <property type="component" value="Linkage Group LG08"/>
</dbReference>
<evidence type="ECO:0000313" key="2">
    <source>
        <dbReference type="Proteomes" id="UP001055811"/>
    </source>
</evidence>
<reference evidence="2" key="1">
    <citation type="journal article" date="2022" name="Mol. Ecol. Resour.">
        <title>The genomes of chicory, endive, great burdock and yacon provide insights into Asteraceae palaeo-polyploidization history and plant inulin production.</title>
        <authorList>
            <person name="Fan W."/>
            <person name="Wang S."/>
            <person name="Wang H."/>
            <person name="Wang A."/>
            <person name="Jiang F."/>
            <person name="Liu H."/>
            <person name="Zhao H."/>
            <person name="Xu D."/>
            <person name="Zhang Y."/>
        </authorList>
    </citation>
    <scope>NUCLEOTIDE SEQUENCE [LARGE SCALE GENOMIC DNA]</scope>
    <source>
        <strain evidence="2">cv. Punajuju</strain>
    </source>
</reference>
<keyword evidence="2" id="KW-1185">Reference proteome</keyword>